<evidence type="ECO:0000313" key="1">
    <source>
        <dbReference type="EMBL" id="MYN40333.1"/>
    </source>
</evidence>
<keyword evidence="2" id="KW-1185">Reference proteome</keyword>
<reference evidence="1 2" key="1">
    <citation type="submission" date="2019-12" db="EMBL/GenBank/DDBJ databases">
        <title>Novel species isolated from a subtropical stream in China.</title>
        <authorList>
            <person name="Lu H."/>
        </authorList>
    </citation>
    <scope>NUCLEOTIDE SEQUENCE [LARGE SCALE GENOMIC DNA]</scope>
    <source>
        <strain evidence="1 2">FT109W</strain>
    </source>
</reference>
<organism evidence="1 2">
    <name type="scientific">Duganella margarita</name>
    <dbReference type="NCBI Taxonomy" id="2692170"/>
    <lineage>
        <taxon>Bacteria</taxon>
        <taxon>Pseudomonadati</taxon>
        <taxon>Pseudomonadota</taxon>
        <taxon>Betaproteobacteria</taxon>
        <taxon>Burkholderiales</taxon>
        <taxon>Oxalobacteraceae</taxon>
        <taxon>Telluria group</taxon>
        <taxon>Duganella</taxon>
    </lineage>
</organism>
<protein>
    <recommendedName>
        <fullName evidence="3">Ricin B lectin domain-containing protein</fullName>
    </recommendedName>
</protein>
<gene>
    <name evidence="1" type="ORF">GTP55_13205</name>
</gene>
<dbReference type="EMBL" id="WWCS01000007">
    <property type="protein sequence ID" value="MYN40333.1"/>
    <property type="molecule type" value="Genomic_DNA"/>
</dbReference>
<sequence length="150" mass="16052">MMYFKISSQLESNGSALFLTAISESATVTAAPNNSGDSQLWTPIAWISPTYKGGFLLINKATDTAICAPSFNGPVTLGATANAAIWNWAFPTEDPDVPSGYAALQLTNMPNQDNQNLNILNDDPETLGVWVWGGGLSNEIWQAELSPITD</sequence>
<accession>A0ABW9WGY7</accession>
<evidence type="ECO:0008006" key="3">
    <source>
        <dbReference type="Google" id="ProtNLM"/>
    </source>
</evidence>
<proteinExistence type="predicted"/>
<dbReference type="RefSeq" id="WP_161045396.1">
    <property type="nucleotide sequence ID" value="NZ_WWCS01000007.1"/>
</dbReference>
<comment type="caution">
    <text evidence="1">The sequence shown here is derived from an EMBL/GenBank/DDBJ whole genome shotgun (WGS) entry which is preliminary data.</text>
</comment>
<evidence type="ECO:0000313" key="2">
    <source>
        <dbReference type="Proteomes" id="UP000466332"/>
    </source>
</evidence>
<name>A0ABW9WGY7_9BURK</name>
<dbReference type="Proteomes" id="UP000466332">
    <property type="component" value="Unassembled WGS sequence"/>
</dbReference>